<name>A0A494XX84_9BACL</name>
<keyword evidence="3" id="KW-1185">Reference proteome</keyword>
<reference evidence="2 3" key="1">
    <citation type="submission" date="2018-10" db="EMBL/GenBank/DDBJ databases">
        <title>Cohnella sp. M2MS4P-1, whole genome shotgun sequence.</title>
        <authorList>
            <person name="Tuo L."/>
        </authorList>
    </citation>
    <scope>NUCLEOTIDE SEQUENCE [LARGE SCALE GENOMIC DNA]</scope>
    <source>
        <strain evidence="2 3">M2MS4P-1</strain>
    </source>
</reference>
<feature type="region of interest" description="Disordered" evidence="1">
    <location>
        <begin position="31"/>
        <end position="100"/>
    </location>
</feature>
<gene>
    <name evidence="2" type="ORF">D7Z26_08190</name>
</gene>
<comment type="caution">
    <text evidence="2">The sequence shown here is derived from an EMBL/GenBank/DDBJ whole genome shotgun (WGS) entry which is preliminary data.</text>
</comment>
<sequence>MRRDTFKLLIFAGIIGFAILYGMELSSKGIADVNGPMSTGNPAAGEETTANSGDWTLPVTDNGQKGPKTAPSETKSVAGANSDAENPYDEGVAIPRDDREPIVDRVSGKTGEVLHDLSRNGIRIVVSLFDRVLG</sequence>
<feature type="compositionally biased region" description="Polar residues" evidence="1">
    <location>
        <begin position="48"/>
        <end position="63"/>
    </location>
</feature>
<evidence type="ECO:0000256" key="1">
    <source>
        <dbReference type="SAM" id="MobiDB-lite"/>
    </source>
</evidence>
<evidence type="ECO:0008006" key="4">
    <source>
        <dbReference type="Google" id="ProtNLM"/>
    </source>
</evidence>
<dbReference type="AlphaFoldDB" id="A0A494XX84"/>
<dbReference type="Proteomes" id="UP000282076">
    <property type="component" value="Unassembled WGS sequence"/>
</dbReference>
<protein>
    <recommendedName>
        <fullName evidence="4">DUF3679 domain-containing protein</fullName>
    </recommendedName>
</protein>
<dbReference type="OrthoDB" id="2660342at2"/>
<evidence type="ECO:0000313" key="2">
    <source>
        <dbReference type="EMBL" id="RKP55187.1"/>
    </source>
</evidence>
<organism evidence="2 3">
    <name type="scientific">Cohnella endophytica</name>
    <dbReference type="NCBI Taxonomy" id="2419778"/>
    <lineage>
        <taxon>Bacteria</taxon>
        <taxon>Bacillati</taxon>
        <taxon>Bacillota</taxon>
        <taxon>Bacilli</taxon>
        <taxon>Bacillales</taxon>
        <taxon>Paenibacillaceae</taxon>
        <taxon>Cohnella</taxon>
    </lineage>
</organism>
<proteinExistence type="predicted"/>
<dbReference type="RefSeq" id="WP_120975710.1">
    <property type="nucleotide sequence ID" value="NZ_RBZM01000004.1"/>
</dbReference>
<evidence type="ECO:0000313" key="3">
    <source>
        <dbReference type="Proteomes" id="UP000282076"/>
    </source>
</evidence>
<dbReference type="EMBL" id="RBZM01000004">
    <property type="protein sequence ID" value="RKP55187.1"/>
    <property type="molecule type" value="Genomic_DNA"/>
</dbReference>
<accession>A0A494XX84</accession>